<evidence type="ECO:0008006" key="4">
    <source>
        <dbReference type="Google" id="ProtNLM"/>
    </source>
</evidence>
<gene>
    <name evidence="2" type="ORF">BBAD15_g2379</name>
</gene>
<dbReference type="eggNOG" id="ENOG502R6JX">
    <property type="taxonomic scope" value="Eukaryota"/>
</dbReference>
<feature type="region of interest" description="Disordered" evidence="1">
    <location>
        <begin position="412"/>
        <end position="433"/>
    </location>
</feature>
<dbReference type="PANTHER" id="PTHR35179:SF2">
    <property type="entry name" value="START DOMAIN-CONTAINING PROTEIN"/>
    <property type="match status" value="1"/>
</dbReference>
<dbReference type="OrthoDB" id="420564at2759"/>
<protein>
    <recommendedName>
        <fullName evidence="4">Geranylgeranyl pyrophosphate synthetase</fullName>
    </recommendedName>
</protein>
<sequence>MPHSLSAATHIDFTCSGVTRVTLAFFAAQIKPPARNLIHHKKTRIFVMMAVISRAQLQSVTASGRAVITDVKHLSSYNWIEAPTPTIVVPGMPALWVAPKGPRRLARDSGFFYIAQNAARHPDHPLEPLFRSLYAEDEFFDISSVGVITERNSIRKLLSLIIPDPYKSESSAFTIGVEVIKDTVIFRRDEAVTHEILGPGSYRGHGHEFEKAYTVNRVDGSTGYHRVISYQFCDLKFIVCHETDAYIDETNDSCEGTMENLATPLTAYTSINDSKLRIAKGGKMVPLHTILEIKTRTMRKPLAIRDVAPQLWISQTPNLVRAHHRYGEFDKAQTENVAAQIQEWENENQPALEKLGWLIKQITAIAKDYGGQAKVEYDPQGDRLVVSADCGKRMLPADLYSKWNMESSYREPETAISEHRGAEFTAEVKEKRD</sequence>
<evidence type="ECO:0000256" key="1">
    <source>
        <dbReference type="SAM" id="MobiDB-lite"/>
    </source>
</evidence>
<evidence type="ECO:0000313" key="3">
    <source>
        <dbReference type="Proteomes" id="UP000030106"/>
    </source>
</evidence>
<dbReference type="AlphaFoldDB" id="A0A0A2VW81"/>
<organism evidence="2 3">
    <name type="scientific">Beauveria bassiana D1-5</name>
    <dbReference type="NCBI Taxonomy" id="1245745"/>
    <lineage>
        <taxon>Eukaryota</taxon>
        <taxon>Fungi</taxon>
        <taxon>Dikarya</taxon>
        <taxon>Ascomycota</taxon>
        <taxon>Pezizomycotina</taxon>
        <taxon>Sordariomycetes</taxon>
        <taxon>Hypocreomycetidae</taxon>
        <taxon>Hypocreales</taxon>
        <taxon>Cordycipitaceae</taxon>
        <taxon>Beauveria</taxon>
    </lineage>
</organism>
<accession>A0A0A2VW81</accession>
<dbReference type="PANTHER" id="PTHR35179">
    <property type="entry name" value="PROTEIN CBG02620"/>
    <property type="match status" value="1"/>
</dbReference>
<dbReference type="HOGENOM" id="CLU_030046_0_1_1"/>
<evidence type="ECO:0000313" key="2">
    <source>
        <dbReference type="EMBL" id="KGQ11898.1"/>
    </source>
</evidence>
<name>A0A0A2VW81_BEABA</name>
<dbReference type="EMBL" id="ANFO01000161">
    <property type="protein sequence ID" value="KGQ11898.1"/>
    <property type="molecule type" value="Genomic_DNA"/>
</dbReference>
<reference evidence="2 3" key="1">
    <citation type="submission" date="2012-10" db="EMBL/GenBank/DDBJ databases">
        <title>Genome sequencing and analysis of entomopathogenic fungi Beauveria bassiana D1-5.</title>
        <authorList>
            <person name="Li Q."/>
            <person name="Wang L."/>
            <person name="Zhang Z."/>
            <person name="Wang Q."/>
            <person name="Ren J."/>
            <person name="Wang M."/>
            <person name="Xu W."/>
            <person name="Wang J."/>
            <person name="Lu Y."/>
            <person name="Du Q."/>
            <person name="Sun Z."/>
        </authorList>
    </citation>
    <scope>NUCLEOTIDE SEQUENCE [LARGE SCALE GENOMIC DNA]</scope>
    <source>
        <strain evidence="2 3">D1-5</strain>
    </source>
</reference>
<dbReference type="Proteomes" id="UP000030106">
    <property type="component" value="Unassembled WGS sequence"/>
</dbReference>
<comment type="caution">
    <text evidence="2">The sequence shown here is derived from an EMBL/GenBank/DDBJ whole genome shotgun (WGS) entry which is preliminary data.</text>
</comment>
<dbReference type="STRING" id="1245745.A0A0A2VW81"/>
<proteinExistence type="predicted"/>